<keyword evidence="2" id="KW-1185">Reference proteome</keyword>
<comment type="caution">
    <text evidence="1">The sequence shown here is derived from an EMBL/GenBank/DDBJ whole genome shotgun (WGS) entry which is preliminary data.</text>
</comment>
<reference evidence="1 2" key="2">
    <citation type="journal article" date="2019" name="G3 (Bethesda)">
        <title>Hybrid Assembly of the Genome of the Entomopathogenic Nematode Steinernema carpocapsae Identifies the X-Chromosome.</title>
        <authorList>
            <person name="Serra L."/>
            <person name="Macchietto M."/>
            <person name="Macias-Munoz A."/>
            <person name="McGill C.J."/>
            <person name="Rodriguez I.M."/>
            <person name="Rodriguez B."/>
            <person name="Murad R."/>
            <person name="Mortazavi A."/>
        </authorList>
    </citation>
    <scope>NUCLEOTIDE SEQUENCE [LARGE SCALE GENOMIC DNA]</scope>
    <source>
        <strain evidence="1 2">ALL</strain>
    </source>
</reference>
<evidence type="ECO:0000313" key="2">
    <source>
        <dbReference type="Proteomes" id="UP000298663"/>
    </source>
</evidence>
<gene>
    <name evidence="1" type="ORF">L596_011540</name>
</gene>
<evidence type="ECO:0000313" key="1">
    <source>
        <dbReference type="EMBL" id="TKR87074.1"/>
    </source>
</evidence>
<protein>
    <submittedName>
        <fullName evidence="1">Uncharacterized protein</fullName>
    </submittedName>
</protein>
<accession>A0A4U5NV37</accession>
<dbReference type="AlphaFoldDB" id="A0A4U5NV37"/>
<dbReference type="Proteomes" id="UP000298663">
    <property type="component" value="Unassembled WGS sequence"/>
</dbReference>
<name>A0A4U5NV37_STECR</name>
<reference evidence="1 2" key="1">
    <citation type="journal article" date="2015" name="Genome Biol.">
        <title>Comparative genomics of Steinernema reveals deeply conserved gene regulatory networks.</title>
        <authorList>
            <person name="Dillman A.R."/>
            <person name="Macchietto M."/>
            <person name="Porter C.F."/>
            <person name="Rogers A."/>
            <person name="Williams B."/>
            <person name="Antoshechkin I."/>
            <person name="Lee M.M."/>
            <person name="Goodwin Z."/>
            <person name="Lu X."/>
            <person name="Lewis E.E."/>
            <person name="Goodrich-Blair H."/>
            <person name="Stock S.P."/>
            <person name="Adams B.J."/>
            <person name="Sternberg P.W."/>
            <person name="Mortazavi A."/>
        </authorList>
    </citation>
    <scope>NUCLEOTIDE SEQUENCE [LARGE SCALE GENOMIC DNA]</scope>
    <source>
        <strain evidence="1 2">ALL</strain>
    </source>
</reference>
<organism evidence="1 2">
    <name type="scientific">Steinernema carpocapsae</name>
    <name type="common">Entomopathogenic nematode</name>
    <dbReference type="NCBI Taxonomy" id="34508"/>
    <lineage>
        <taxon>Eukaryota</taxon>
        <taxon>Metazoa</taxon>
        <taxon>Ecdysozoa</taxon>
        <taxon>Nematoda</taxon>
        <taxon>Chromadorea</taxon>
        <taxon>Rhabditida</taxon>
        <taxon>Tylenchina</taxon>
        <taxon>Panagrolaimomorpha</taxon>
        <taxon>Strongyloidoidea</taxon>
        <taxon>Steinernematidae</taxon>
        <taxon>Steinernema</taxon>
    </lineage>
</organism>
<dbReference type="EMBL" id="AZBU02000003">
    <property type="protein sequence ID" value="TKR87074.1"/>
    <property type="molecule type" value="Genomic_DNA"/>
</dbReference>
<sequence length="79" mass="8123">MTGKGAAGLSGRNGQFLGPAIDVARGEGEELGLGQISVAMATSATVCRPSCCCLHGWKLGLIAKRPSGGRREGRRGRNL</sequence>
<proteinExistence type="predicted"/>